<keyword evidence="2" id="KW-1185">Reference proteome</keyword>
<sequence length="49" mass="5663">MKVTKKIPDCHQSGKYFIPGVRKILLSHYFKLHFGFVAFTEIQACFVST</sequence>
<organism evidence="1 2">
    <name type="scientific">Chitinophaga eiseniae</name>
    <dbReference type="NCBI Taxonomy" id="634771"/>
    <lineage>
        <taxon>Bacteria</taxon>
        <taxon>Pseudomonadati</taxon>
        <taxon>Bacteroidota</taxon>
        <taxon>Chitinophagia</taxon>
        <taxon>Chitinophagales</taxon>
        <taxon>Chitinophagaceae</taxon>
        <taxon>Chitinophaga</taxon>
    </lineage>
</organism>
<proteinExistence type="predicted"/>
<protein>
    <submittedName>
        <fullName evidence="1">Uncharacterized protein</fullName>
    </submittedName>
</protein>
<dbReference type="Proteomes" id="UP000190367">
    <property type="component" value="Unassembled WGS sequence"/>
</dbReference>
<accession>A0A1T4QCG7</accession>
<gene>
    <name evidence="1" type="ORF">SAMN04488128_102298</name>
</gene>
<dbReference type="EMBL" id="FUWZ01000002">
    <property type="protein sequence ID" value="SKA01429.1"/>
    <property type="molecule type" value="Genomic_DNA"/>
</dbReference>
<reference evidence="2" key="1">
    <citation type="submission" date="2017-02" db="EMBL/GenBank/DDBJ databases">
        <authorList>
            <person name="Varghese N."/>
            <person name="Submissions S."/>
        </authorList>
    </citation>
    <scope>NUCLEOTIDE SEQUENCE [LARGE SCALE GENOMIC DNA]</scope>
    <source>
        <strain evidence="2">DSM 22224</strain>
    </source>
</reference>
<evidence type="ECO:0000313" key="2">
    <source>
        <dbReference type="Proteomes" id="UP000190367"/>
    </source>
</evidence>
<evidence type="ECO:0000313" key="1">
    <source>
        <dbReference type="EMBL" id="SKA01429.1"/>
    </source>
</evidence>
<name>A0A1T4QCG7_9BACT</name>
<dbReference type="AlphaFoldDB" id="A0A1T4QCG7"/>